<dbReference type="KEGG" id="azm:DM194_13095"/>
<proteinExistence type="predicted"/>
<dbReference type="EMBL" id="CP029830">
    <property type="protein sequence ID" value="AWU95289.1"/>
    <property type="molecule type" value="Genomic_DNA"/>
</dbReference>
<dbReference type="Proteomes" id="UP000249605">
    <property type="component" value="Plasmid unnamed1"/>
</dbReference>
<protein>
    <submittedName>
        <fullName evidence="1">Uncharacterized protein</fullName>
    </submittedName>
</protein>
<evidence type="ECO:0000313" key="1">
    <source>
        <dbReference type="EMBL" id="AWU95289.1"/>
    </source>
</evidence>
<geneLocation type="plasmid" evidence="1 2">
    <name>unnamed1</name>
</geneLocation>
<sequence>MAAAGGVSVGRVQRIWRAHGLQPRRRQLAGWFTSMPRTHRMSFTTNHGCPSMVTTRILLEWNSKEITLVVRSLRTK</sequence>
<name>A0A2U9SC69_9PROT</name>
<organism evidence="1 2">
    <name type="scientific">Azospirillum ramasamyi</name>
    <dbReference type="NCBI Taxonomy" id="682998"/>
    <lineage>
        <taxon>Bacteria</taxon>
        <taxon>Pseudomonadati</taxon>
        <taxon>Pseudomonadota</taxon>
        <taxon>Alphaproteobacteria</taxon>
        <taxon>Rhodospirillales</taxon>
        <taxon>Azospirillaceae</taxon>
        <taxon>Azospirillum</taxon>
    </lineage>
</organism>
<keyword evidence="2" id="KW-1185">Reference proteome</keyword>
<dbReference type="OrthoDB" id="2375382at2"/>
<accession>A0A2U9SC69</accession>
<evidence type="ECO:0000313" key="2">
    <source>
        <dbReference type="Proteomes" id="UP000249605"/>
    </source>
</evidence>
<keyword evidence="1" id="KW-0614">Plasmid</keyword>
<reference evidence="1 2" key="1">
    <citation type="submission" date="2018-06" db="EMBL/GenBank/DDBJ databases">
        <title>Complete genome sequencing of Azospirillum sp. M2T2B2.</title>
        <authorList>
            <person name="Heo J."/>
            <person name="Kim S.-J."/>
            <person name="Kwon S.-W."/>
            <person name="Anandham R."/>
        </authorList>
    </citation>
    <scope>NUCLEOTIDE SEQUENCE [LARGE SCALE GENOMIC DNA]</scope>
    <source>
        <strain evidence="1 2">M2T2B2</strain>
        <plasmid evidence="1 2">unnamed1</plasmid>
    </source>
</reference>
<dbReference type="AlphaFoldDB" id="A0A2U9SC69"/>
<gene>
    <name evidence="1" type="ORF">DM194_13095</name>
</gene>